<dbReference type="SUPFAM" id="SSF51735">
    <property type="entry name" value="NAD(P)-binding Rossmann-fold domains"/>
    <property type="match status" value="1"/>
</dbReference>
<feature type="transmembrane region" description="Helical" evidence="7">
    <location>
        <begin position="6"/>
        <end position="26"/>
    </location>
</feature>
<feature type="transmembrane region" description="Helical" evidence="7">
    <location>
        <begin position="310"/>
        <end position="332"/>
    </location>
</feature>
<sequence length="573" mass="59908">MPHDVSLIALLAAGFGLAMIFGYLASLLKMPPLVGYLLAGIVIGPGTPGFVGDLSLAQQLAEVGVMLLMFGVGLHFSLGDLLAVRKIALPGAIVQITVATLLGGGLALTWGWSLGAALVFGLALSVASTVVLLRALEGRGLVETVNGRIAVGWLVVEDLVMVLVLVLLPPVAGLLGGTPPGDAHAAGGSVWGTLGVTMLKVAAFIALMLVVGKRVFPRILWLVARTGSRELFTLCMIAAAVGIAFGAAKLFDVSFALGAFFAGMMMRESEFSRRAADETLPLRDAFSVLFFISVGMLFDPKVLLAEPLHVIEVAAIVLIGKTLAAVALVIAFRYPLNTALTVGAGLAQIGEFSFILAGLGRALGLLSAEGQSLILAVALISIAMNTLLFAMIDPALAWIRKHSAFARKLEARDDPLAALPMSTPQTHLTGQVVIVGYGKVGTRIAHALDERGIAYVVVEQNRELVEKLRADGIAAVSGDAIEPIVLVQAHIARAGMLVVTLPDVFDVRQIVEISRTLNPMLEVVLCTNSSDEAALLSSEGVGTVFMGESELARGMTEHVLGRMVKPVAAAHAH</sequence>
<keyword evidence="5 7" id="KW-1133">Transmembrane helix</keyword>
<feature type="transmembrane region" description="Helical" evidence="7">
    <location>
        <begin position="91"/>
        <end position="110"/>
    </location>
</feature>
<feature type="transmembrane region" description="Helical" evidence="7">
    <location>
        <begin position="63"/>
        <end position="84"/>
    </location>
</feature>
<feature type="domain" description="RCK N-terminal" evidence="9">
    <location>
        <begin position="432"/>
        <end position="546"/>
    </location>
</feature>
<dbReference type="EMBL" id="VZOL01000381">
    <property type="protein sequence ID" value="KAB0660500.1"/>
    <property type="molecule type" value="Genomic_DNA"/>
</dbReference>
<feature type="transmembrane region" description="Helical" evidence="7">
    <location>
        <begin position="148"/>
        <end position="168"/>
    </location>
</feature>
<dbReference type="PANTHER" id="PTHR42751">
    <property type="entry name" value="SODIUM/HYDROGEN EXCHANGER FAMILY/TRKA DOMAIN PROTEIN"/>
    <property type="match status" value="1"/>
</dbReference>
<comment type="similarity">
    <text evidence="2">Belongs to the monovalent cation:proton antiporter 2 (CPA2) transporter (TC 2.A.37) family.</text>
</comment>
<dbReference type="GeneID" id="46197454"/>
<evidence type="ECO:0000256" key="4">
    <source>
        <dbReference type="ARBA" id="ARBA00022692"/>
    </source>
</evidence>
<dbReference type="Proteomes" id="UP000473571">
    <property type="component" value="Unassembled WGS sequence"/>
</dbReference>
<dbReference type="Gene3D" id="3.40.50.720">
    <property type="entry name" value="NAD(P)-binding Rossmann-like Domain"/>
    <property type="match status" value="1"/>
</dbReference>
<protein>
    <submittedName>
        <fullName evidence="11">Sodium:proton antiporter</fullName>
    </submittedName>
</protein>
<dbReference type="InterPro" id="IPR036291">
    <property type="entry name" value="NAD(P)-bd_dom_sf"/>
</dbReference>
<keyword evidence="4 7" id="KW-0812">Transmembrane</keyword>
<dbReference type="GO" id="GO:0016020">
    <property type="term" value="C:membrane"/>
    <property type="evidence" value="ECO:0007669"/>
    <property type="project" value="UniProtKB-SubCell"/>
</dbReference>
<dbReference type="Gene3D" id="1.20.1530.20">
    <property type="match status" value="1"/>
</dbReference>
<evidence type="ECO:0000313" key="13">
    <source>
        <dbReference type="Proteomes" id="UP000473571"/>
    </source>
</evidence>
<feature type="transmembrane region" description="Helical" evidence="7">
    <location>
        <begin position="338"/>
        <end position="360"/>
    </location>
</feature>
<feature type="transmembrane region" description="Helical" evidence="7">
    <location>
        <begin position="188"/>
        <end position="211"/>
    </location>
</feature>
<feature type="domain" description="Cation/H+ exchanger transmembrane" evidence="8">
    <location>
        <begin position="17"/>
        <end position="389"/>
    </location>
</feature>
<accession>A0A104CJ26</accession>
<dbReference type="PANTHER" id="PTHR42751:SF1">
    <property type="entry name" value="CATION_PROTON ANTIPORTER YBAL-RELATED"/>
    <property type="match status" value="1"/>
</dbReference>
<reference evidence="11 12" key="1">
    <citation type="submission" date="2015-11" db="EMBL/GenBank/DDBJ databases">
        <title>Expanding the genomic diversity of Burkholderia species for the development of highly accurate diagnostics.</title>
        <authorList>
            <person name="Sahl J."/>
            <person name="Keim P."/>
            <person name="Wagner D."/>
        </authorList>
    </citation>
    <scope>NUCLEOTIDE SEQUENCE [LARGE SCALE GENOMIC DNA]</scope>
    <source>
        <strain evidence="11 12">MSMB793WGS</strain>
    </source>
</reference>
<feature type="transmembrane region" description="Helical" evidence="7">
    <location>
        <begin position="33"/>
        <end position="51"/>
    </location>
</feature>
<evidence type="ECO:0000313" key="11">
    <source>
        <dbReference type="EMBL" id="KWN21133.1"/>
    </source>
</evidence>
<evidence type="ECO:0000256" key="3">
    <source>
        <dbReference type="ARBA" id="ARBA00022448"/>
    </source>
</evidence>
<feature type="transmembrane region" description="Helical" evidence="7">
    <location>
        <begin position="372"/>
        <end position="392"/>
    </location>
</feature>
<evidence type="ECO:0000256" key="5">
    <source>
        <dbReference type="ARBA" id="ARBA00022989"/>
    </source>
</evidence>
<gene>
    <name evidence="10" type="ORF">F7R13_22475</name>
    <name evidence="11" type="ORF">WT83_07035</name>
</gene>
<evidence type="ECO:0000256" key="1">
    <source>
        <dbReference type="ARBA" id="ARBA00004141"/>
    </source>
</evidence>
<dbReference type="GO" id="GO:0006813">
    <property type="term" value="P:potassium ion transport"/>
    <property type="evidence" value="ECO:0007669"/>
    <property type="project" value="InterPro"/>
</dbReference>
<evidence type="ECO:0000256" key="2">
    <source>
        <dbReference type="ARBA" id="ARBA00005551"/>
    </source>
</evidence>
<organism evidence="11 12">
    <name type="scientific">Burkholderia territorii</name>
    <dbReference type="NCBI Taxonomy" id="1503055"/>
    <lineage>
        <taxon>Bacteria</taxon>
        <taxon>Pseudomonadati</taxon>
        <taxon>Pseudomonadota</taxon>
        <taxon>Betaproteobacteria</taxon>
        <taxon>Burkholderiales</taxon>
        <taxon>Burkholderiaceae</taxon>
        <taxon>Burkholderia</taxon>
        <taxon>Burkholderia cepacia complex</taxon>
    </lineage>
</organism>
<dbReference type="EMBL" id="LPLZ01000022">
    <property type="protein sequence ID" value="KWN21133.1"/>
    <property type="molecule type" value="Genomic_DNA"/>
</dbReference>
<dbReference type="Pfam" id="PF02254">
    <property type="entry name" value="TrkA_N"/>
    <property type="match status" value="1"/>
</dbReference>
<dbReference type="KEGG" id="btei:WS51_04495"/>
<proteinExistence type="inferred from homology"/>
<evidence type="ECO:0000256" key="6">
    <source>
        <dbReference type="ARBA" id="ARBA00023136"/>
    </source>
</evidence>
<dbReference type="Proteomes" id="UP000068016">
    <property type="component" value="Unassembled WGS sequence"/>
</dbReference>
<feature type="transmembrane region" description="Helical" evidence="7">
    <location>
        <begin position="116"/>
        <end position="136"/>
    </location>
</feature>
<keyword evidence="6 7" id="KW-0472">Membrane</keyword>
<comment type="caution">
    <text evidence="11">The sequence shown here is derived from an EMBL/GenBank/DDBJ whole genome shotgun (WGS) entry which is preliminary data.</text>
</comment>
<dbReference type="Pfam" id="PF00999">
    <property type="entry name" value="Na_H_Exchanger"/>
    <property type="match status" value="1"/>
</dbReference>
<evidence type="ECO:0000259" key="8">
    <source>
        <dbReference type="Pfam" id="PF00999"/>
    </source>
</evidence>
<dbReference type="InterPro" id="IPR038770">
    <property type="entry name" value="Na+/solute_symporter_sf"/>
</dbReference>
<dbReference type="AlphaFoldDB" id="A0A104CJ26"/>
<evidence type="ECO:0000259" key="9">
    <source>
        <dbReference type="Pfam" id="PF02254"/>
    </source>
</evidence>
<comment type="subcellular location">
    <subcellularLocation>
        <location evidence="1">Membrane</location>
        <topology evidence="1">Multi-pass membrane protein</topology>
    </subcellularLocation>
</comment>
<evidence type="ECO:0000313" key="10">
    <source>
        <dbReference type="EMBL" id="KAB0660500.1"/>
    </source>
</evidence>
<dbReference type="InterPro" id="IPR006153">
    <property type="entry name" value="Cation/H_exchanger_TM"/>
</dbReference>
<name>A0A104CJ26_9BURK</name>
<feature type="transmembrane region" description="Helical" evidence="7">
    <location>
        <begin position="231"/>
        <end position="260"/>
    </location>
</feature>
<keyword evidence="3" id="KW-0813">Transport</keyword>
<evidence type="ECO:0000256" key="7">
    <source>
        <dbReference type="SAM" id="Phobius"/>
    </source>
</evidence>
<evidence type="ECO:0000313" key="12">
    <source>
        <dbReference type="Proteomes" id="UP000068016"/>
    </source>
</evidence>
<dbReference type="InterPro" id="IPR003148">
    <property type="entry name" value="RCK_N"/>
</dbReference>
<dbReference type="GO" id="GO:1902600">
    <property type="term" value="P:proton transmembrane transport"/>
    <property type="evidence" value="ECO:0007669"/>
    <property type="project" value="InterPro"/>
</dbReference>
<dbReference type="RefSeq" id="WP_059507312.1">
    <property type="nucleotide sequence ID" value="NZ_CABVPO010000001.1"/>
</dbReference>
<reference evidence="10 13" key="2">
    <citation type="submission" date="2019-09" db="EMBL/GenBank/DDBJ databases">
        <title>Draft genome sequences of 48 bacterial type strains from the CCUG.</title>
        <authorList>
            <person name="Tunovic T."/>
            <person name="Pineiro-Iglesias B."/>
            <person name="Unosson C."/>
            <person name="Inganas E."/>
            <person name="Ohlen M."/>
            <person name="Cardew S."/>
            <person name="Jensie-Markopoulos S."/>
            <person name="Salva-Serra F."/>
            <person name="Jaen-Luchoro D."/>
            <person name="Karlsson R."/>
            <person name="Svensson-Stadler L."/>
            <person name="Chun J."/>
            <person name="Moore E."/>
        </authorList>
    </citation>
    <scope>NUCLEOTIDE SEQUENCE [LARGE SCALE GENOMIC DNA]</scope>
    <source>
        <strain evidence="10 13">CCUG 65687</strain>
    </source>
</reference>
<dbReference type="GO" id="GO:0015297">
    <property type="term" value="F:antiporter activity"/>
    <property type="evidence" value="ECO:0007669"/>
    <property type="project" value="InterPro"/>
</dbReference>